<keyword evidence="3" id="KW-1185">Reference proteome</keyword>
<feature type="compositionally biased region" description="Gly residues" evidence="1">
    <location>
        <begin position="155"/>
        <end position="170"/>
    </location>
</feature>
<organism evidence="2 3">
    <name type="scientific">Streptomyces sanyensis</name>
    <dbReference type="NCBI Taxonomy" id="568869"/>
    <lineage>
        <taxon>Bacteria</taxon>
        <taxon>Bacillati</taxon>
        <taxon>Actinomycetota</taxon>
        <taxon>Actinomycetes</taxon>
        <taxon>Kitasatosporales</taxon>
        <taxon>Streptomycetaceae</taxon>
        <taxon>Streptomyces</taxon>
    </lineage>
</organism>
<sequence length="170" mass="17642">MALDDGTGRPVIPEGLGMVPIVGPALSAVKLVTELESMTTFKREIDKLLVELEGSEAAPDKVGAGRIEPGQLGSAAFGESAYLYSVYASVHDQVEKLSKILALQVDGLSIAVSASQVGYENIDQGVRDRMLQLAQELRPEGSQGDARPTADGGQQTPGGGTGPGTGEFDT</sequence>
<reference evidence="3" key="1">
    <citation type="journal article" date="2019" name="Int. J. Syst. Evol. Microbiol.">
        <title>The Global Catalogue of Microorganisms (GCM) 10K type strain sequencing project: providing services to taxonomists for standard genome sequencing and annotation.</title>
        <authorList>
            <consortium name="The Broad Institute Genomics Platform"/>
            <consortium name="The Broad Institute Genome Sequencing Center for Infectious Disease"/>
            <person name="Wu L."/>
            <person name="Ma J."/>
        </authorList>
    </citation>
    <scope>NUCLEOTIDE SEQUENCE [LARGE SCALE GENOMIC DNA]</scope>
    <source>
        <strain evidence="3">JCM 18324</strain>
    </source>
</reference>
<accession>A0ABP8ZYC2</accession>
<feature type="region of interest" description="Disordered" evidence="1">
    <location>
        <begin position="135"/>
        <end position="170"/>
    </location>
</feature>
<dbReference type="Proteomes" id="UP001501147">
    <property type="component" value="Unassembled WGS sequence"/>
</dbReference>
<name>A0ABP8ZYC2_9ACTN</name>
<dbReference type="EMBL" id="BAABJV010000002">
    <property type="protein sequence ID" value="GAA4769793.1"/>
    <property type="molecule type" value="Genomic_DNA"/>
</dbReference>
<dbReference type="RefSeq" id="WP_345611268.1">
    <property type="nucleotide sequence ID" value="NZ_BAABJV010000002.1"/>
</dbReference>
<protein>
    <submittedName>
        <fullName evidence="2">Uncharacterized protein</fullName>
    </submittedName>
</protein>
<comment type="caution">
    <text evidence="2">The sequence shown here is derived from an EMBL/GenBank/DDBJ whole genome shotgun (WGS) entry which is preliminary data.</text>
</comment>
<evidence type="ECO:0000256" key="1">
    <source>
        <dbReference type="SAM" id="MobiDB-lite"/>
    </source>
</evidence>
<evidence type="ECO:0000313" key="2">
    <source>
        <dbReference type="EMBL" id="GAA4769793.1"/>
    </source>
</evidence>
<proteinExistence type="predicted"/>
<evidence type="ECO:0000313" key="3">
    <source>
        <dbReference type="Proteomes" id="UP001501147"/>
    </source>
</evidence>
<gene>
    <name evidence="2" type="ORF">GCM10023329_15960</name>
</gene>